<evidence type="ECO:0000256" key="3">
    <source>
        <dbReference type="ARBA" id="ARBA00023004"/>
    </source>
</evidence>
<evidence type="ECO:0000256" key="4">
    <source>
        <dbReference type="SAM" id="MobiDB-lite"/>
    </source>
</evidence>
<keyword evidence="2" id="KW-0479">Metal-binding</keyword>
<dbReference type="GO" id="GO:0016705">
    <property type="term" value="F:oxidoreductase activity, acting on paired donors, with incorporation or reduction of molecular oxygen"/>
    <property type="evidence" value="ECO:0007669"/>
    <property type="project" value="InterPro"/>
</dbReference>
<comment type="caution">
    <text evidence="5">The sequence shown here is derived from an EMBL/GenBank/DDBJ whole genome shotgun (WGS) entry which is preliminary data.</text>
</comment>
<evidence type="ECO:0000256" key="2">
    <source>
        <dbReference type="ARBA" id="ARBA00022723"/>
    </source>
</evidence>
<comment type="similarity">
    <text evidence="1">Belongs to the cytochrome P450 family.</text>
</comment>
<evidence type="ECO:0000313" key="6">
    <source>
        <dbReference type="Proteomes" id="UP000813462"/>
    </source>
</evidence>
<sequence>MGWFQPVILKVRSVTTITDGVLHCRSPSSPHRKASPILHPTRSQTWSHHPPPTRPSPHAHCLLPSPRSSRPQNPRPRLRQGPAVHGSSVPLLRLLRSDLLTIQTILAPSSQNLRRRVAELGPGQLVPVRPGRGMIKNLTLTQSRSEVDMSEMFSNLTTDIMWRVAFGRTGEGGAGEGQKCNLMRSFKQTRALFAGFCVGDYYPEWKWVNWVSGLNRWLGKGMEALREACDEK</sequence>
<reference evidence="5" key="1">
    <citation type="journal article" date="2021" name="Front. Plant Sci.">
        <title>Chromosome-Scale Genome Assembly for Chinese Sour Jujube and Insights Into Its Genome Evolution and Domestication Signature.</title>
        <authorList>
            <person name="Shen L.-Y."/>
            <person name="Luo H."/>
            <person name="Wang X.-L."/>
            <person name="Wang X.-M."/>
            <person name="Qiu X.-J."/>
            <person name="Liu H."/>
            <person name="Zhou S.-S."/>
            <person name="Jia K.-H."/>
            <person name="Nie S."/>
            <person name="Bao Y.-T."/>
            <person name="Zhang R.-G."/>
            <person name="Yun Q.-Z."/>
            <person name="Chai Y.-H."/>
            <person name="Lu J.-Y."/>
            <person name="Li Y."/>
            <person name="Zhao S.-W."/>
            <person name="Mao J.-F."/>
            <person name="Jia S.-G."/>
            <person name="Mao Y.-M."/>
        </authorList>
    </citation>
    <scope>NUCLEOTIDE SEQUENCE</scope>
    <source>
        <strain evidence="5">AT0</strain>
        <tissue evidence="5">Leaf</tissue>
    </source>
</reference>
<keyword evidence="3" id="KW-0408">Iron</keyword>
<dbReference type="GO" id="GO:0005506">
    <property type="term" value="F:iron ion binding"/>
    <property type="evidence" value="ECO:0007669"/>
    <property type="project" value="InterPro"/>
</dbReference>
<dbReference type="Proteomes" id="UP000813462">
    <property type="component" value="Unassembled WGS sequence"/>
</dbReference>
<accession>A0A978UL94</accession>
<feature type="region of interest" description="Disordered" evidence="4">
    <location>
        <begin position="25"/>
        <end position="84"/>
    </location>
</feature>
<proteinExistence type="inferred from homology"/>
<organism evidence="5 6">
    <name type="scientific">Ziziphus jujuba var. spinosa</name>
    <dbReference type="NCBI Taxonomy" id="714518"/>
    <lineage>
        <taxon>Eukaryota</taxon>
        <taxon>Viridiplantae</taxon>
        <taxon>Streptophyta</taxon>
        <taxon>Embryophyta</taxon>
        <taxon>Tracheophyta</taxon>
        <taxon>Spermatophyta</taxon>
        <taxon>Magnoliopsida</taxon>
        <taxon>eudicotyledons</taxon>
        <taxon>Gunneridae</taxon>
        <taxon>Pentapetalae</taxon>
        <taxon>rosids</taxon>
        <taxon>fabids</taxon>
        <taxon>Rosales</taxon>
        <taxon>Rhamnaceae</taxon>
        <taxon>Paliureae</taxon>
        <taxon>Ziziphus</taxon>
    </lineage>
</organism>
<evidence type="ECO:0000313" key="5">
    <source>
        <dbReference type="EMBL" id="KAH7515596.1"/>
    </source>
</evidence>
<feature type="compositionally biased region" description="Low complexity" evidence="4">
    <location>
        <begin position="56"/>
        <end position="72"/>
    </location>
</feature>
<dbReference type="GO" id="GO:0004497">
    <property type="term" value="F:monooxygenase activity"/>
    <property type="evidence" value="ECO:0007669"/>
    <property type="project" value="InterPro"/>
</dbReference>
<dbReference type="AlphaFoldDB" id="A0A978UL94"/>
<dbReference type="PANTHER" id="PTHR47955">
    <property type="entry name" value="CYTOCHROME P450 FAMILY 71 PROTEIN"/>
    <property type="match status" value="1"/>
</dbReference>
<dbReference type="Gene3D" id="1.10.630.10">
    <property type="entry name" value="Cytochrome P450"/>
    <property type="match status" value="1"/>
</dbReference>
<dbReference type="SUPFAM" id="SSF48264">
    <property type="entry name" value="Cytochrome P450"/>
    <property type="match status" value="1"/>
</dbReference>
<name>A0A978UL94_ZIZJJ</name>
<dbReference type="GO" id="GO:0020037">
    <property type="term" value="F:heme binding"/>
    <property type="evidence" value="ECO:0007669"/>
    <property type="project" value="InterPro"/>
</dbReference>
<protein>
    <submittedName>
        <fullName evidence="5">Uncharacterized protein</fullName>
    </submittedName>
</protein>
<dbReference type="EMBL" id="JAEACU010000010">
    <property type="protein sequence ID" value="KAH7515596.1"/>
    <property type="molecule type" value="Genomic_DNA"/>
</dbReference>
<dbReference type="InterPro" id="IPR036396">
    <property type="entry name" value="Cyt_P450_sf"/>
</dbReference>
<gene>
    <name evidence="5" type="ORF">FEM48_Zijuj10G0043300</name>
</gene>
<evidence type="ECO:0000256" key="1">
    <source>
        <dbReference type="ARBA" id="ARBA00010617"/>
    </source>
</evidence>